<dbReference type="EMBL" id="CABIJS010000666">
    <property type="protein sequence ID" value="VUZ54927.1"/>
    <property type="molecule type" value="Genomic_DNA"/>
</dbReference>
<evidence type="ECO:0000256" key="1">
    <source>
        <dbReference type="SAM" id="MobiDB-lite"/>
    </source>
</evidence>
<reference evidence="2 3" key="1">
    <citation type="submission" date="2019-07" db="EMBL/GenBank/DDBJ databases">
        <authorList>
            <person name="Jastrzebski P J."/>
            <person name="Paukszto L."/>
            <person name="Jastrzebski P J."/>
        </authorList>
    </citation>
    <scope>NUCLEOTIDE SEQUENCE [LARGE SCALE GENOMIC DNA]</scope>
    <source>
        <strain evidence="2 3">WMS-il1</strain>
    </source>
</reference>
<protein>
    <submittedName>
        <fullName evidence="2">Uncharacterized protein</fullName>
    </submittedName>
</protein>
<feature type="region of interest" description="Disordered" evidence="1">
    <location>
        <begin position="88"/>
        <end position="116"/>
    </location>
</feature>
<keyword evidence="3" id="KW-1185">Reference proteome</keyword>
<feature type="compositionally biased region" description="Basic residues" evidence="1">
    <location>
        <begin position="90"/>
        <end position="99"/>
    </location>
</feature>
<evidence type="ECO:0000313" key="2">
    <source>
        <dbReference type="EMBL" id="VUZ54927.1"/>
    </source>
</evidence>
<gene>
    <name evidence="2" type="ORF">WMSIL1_LOCUS12806</name>
</gene>
<proteinExistence type="predicted"/>
<dbReference type="AlphaFoldDB" id="A0A564Z5Z3"/>
<name>A0A564Z5Z3_HYMDI</name>
<feature type="compositionally biased region" description="Polar residues" evidence="1">
    <location>
        <begin position="101"/>
        <end position="116"/>
    </location>
</feature>
<organism evidence="2 3">
    <name type="scientific">Hymenolepis diminuta</name>
    <name type="common">Rat tapeworm</name>
    <dbReference type="NCBI Taxonomy" id="6216"/>
    <lineage>
        <taxon>Eukaryota</taxon>
        <taxon>Metazoa</taxon>
        <taxon>Spiralia</taxon>
        <taxon>Lophotrochozoa</taxon>
        <taxon>Platyhelminthes</taxon>
        <taxon>Cestoda</taxon>
        <taxon>Eucestoda</taxon>
        <taxon>Cyclophyllidea</taxon>
        <taxon>Hymenolepididae</taxon>
        <taxon>Hymenolepis</taxon>
    </lineage>
</organism>
<accession>A0A564Z5Z3</accession>
<dbReference type="Proteomes" id="UP000321570">
    <property type="component" value="Unassembled WGS sequence"/>
</dbReference>
<sequence length="116" mass="12943">MNQIILSLLFSTILGPQLLREMKDRLRTKYGIYAESELGIHGPLSSPVHTDFSVLSRLDQTLEDAQHLAPLPTNIDSDLSHILPSVLKERPRRAGRPPTKRINSTYPEGPTSTTDV</sequence>
<evidence type="ECO:0000313" key="3">
    <source>
        <dbReference type="Proteomes" id="UP000321570"/>
    </source>
</evidence>